<dbReference type="InterPro" id="IPR050360">
    <property type="entry name" value="MFS_Sugar_Transporters"/>
</dbReference>
<protein>
    <recommendedName>
        <fullName evidence="9">Major facilitator superfamily (MFS) profile domain-containing protein</fullName>
    </recommendedName>
</protein>
<proteinExistence type="inferred from homology"/>
<dbReference type="InterPro" id="IPR036259">
    <property type="entry name" value="MFS_trans_sf"/>
</dbReference>
<reference evidence="10" key="1">
    <citation type="submission" date="2023-08" db="EMBL/GenBank/DDBJ databases">
        <title>Black Yeasts Isolated from many extreme environments.</title>
        <authorList>
            <person name="Coleine C."/>
            <person name="Stajich J.E."/>
            <person name="Selbmann L."/>
        </authorList>
    </citation>
    <scope>NUCLEOTIDE SEQUENCE</scope>
    <source>
        <strain evidence="10">CCFEE 5810</strain>
    </source>
</reference>
<dbReference type="InterPro" id="IPR003663">
    <property type="entry name" value="Sugar/inositol_transpt"/>
</dbReference>
<dbReference type="InterPro" id="IPR005828">
    <property type="entry name" value="MFS_sugar_transport-like"/>
</dbReference>
<dbReference type="PROSITE" id="PS50850">
    <property type="entry name" value="MFS"/>
    <property type="match status" value="1"/>
</dbReference>
<evidence type="ECO:0000259" key="9">
    <source>
        <dbReference type="PROSITE" id="PS50850"/>
    </source>
</evidence>
<dbReference type="Proteomes" id="UP001310594">
    <property type="component" value="Unassembled WGS sequence"/>
</dbReference>
<evidence type="ECO:0000256" key="7">
    <source>
        <dbReference type="RuleBase" id="RU003346"/>
    </source>
</evidence>
<dbReference type="SUPFAM" id="SSF103473">
    <property type="entry name" value="MFS general substrate transporter"/>
    <property type="match status" value="1"/>
</dbReference>
<comment type="similarity">
    <text evidence="2 7">Belongs to the major facilitator superfamily. Sugar transporter (TC 2.A.1.1) family.</text>
</comment>
<organism evidence="10 11">
    <name type="scientific">Elasticomyces elasticus</name>
    <dbReference type="NCBI Taxonomy" id="574655"/>
    <lineage>
        <taxon>Eukaryota</taxon>
        <taxon>Fungi</taxon>
        <taxon>Dikarya</taxon>
        <taxon>Ascomycota</taxon>
        <taxon>Pezizomycotina</taxon>
        <taxon>Dothideomycetes</taxon>
        <taxon>Dothideomycetidae</taxon>
        <taxon>Mycosphaerellales</taxon>
        <taxon>Teratosphaeriaceae</taxon>
        <taxon>Elasticomyces</taxon>
    </lineage>
</organism>
<dbReference type="GO" id="GO:0005351">
    <property type="term" value="F:carbohydrate:proton symporter activity"/>
    <property type="evidence" value="ECO:0007669"/>
    <property type="project" value="TreeGrafter"/>
</dbReference>
<feature type="transmembrane region" description="Helical" evidence="8">
    <location>
        <begin position="391"/>
        <end position="415"/>
    </location>
</feature>
<feature type="transmembrane region" description="Helical" evidence="8">
    <location>
        <begin position="134"/>
        <end position="156"/>
    </location>
</feature>
<dbReference type="EMBL" id="JAVRQU010000007">
    <property type="protein sequence ID" value="KAK5700677.1"/>
    <property type="molecule type" value="Genomic_DNA"/>
</dbReference>
<dbReference type="PANTHER" id="PTHR48022">
    <property type="entry name" value="PLASTIDIC GLUCOSE TRANSPORTER 4"/>
    <property type="match status" value="1"/>
</dbReference>
<accession>A0AAN7WBT1</accession>
<keyword evidence="5 8" id="KW-1133">Transmembrane helix</keyword>
<keyword evidence="3 7" id="KW-0813">Transport</keyword>
<feature type="transmembrane region" description="Helical" evidence="8">
    <location>
        <begin position="110"/>
        <end position="128"/>
    </location>
</feature>
<name>A0AAN7WBT1_9PEZI</name>
<feature type="transmembrane region" description="Helical" evidence="8">
    <location>
        <begin position="332"/>
        <end position="350"/>
    </location>
</feature>
<evidence type="ECO:0000256" key="8">
    <source>
        <dbReference type="SAM" id="Phobius"/>
    </source>
</evidence>
<feature type="transmembrane region" description="Helical" evidence="8">
    <location>
        <begin position="77"/>
        <end position="98"/>
    </location>
</feature>
<dbReference type="Gene3D" id="1.20.1250.20">
    <property type="entry name" value="MFS general substrate transporter like domains"/>
    <property type="match status" value="1"/>
</dbReference>
<evidence type="ECO:0000256" key="4">
    <source>
        <dbReference type="ARBA" id="ARBA00022692"/>
    </source>
</evidence>
<dbReference type="PANTHER" id="PTHR48022:SF31">
    <property type="entry name" value="HEXOSE TRANSPORTER"/>
    <property type="match status" value="1"/>
</dbReference>
<evidence type="ECO:0000256" key="2">
    <source>
        <dbReference type="ARBA" id="ARBA00010992"/>
    </source>
</evidence>
<feature type="transmembrane region" description="Helical" evidence="8">
    <location>
        <begin position="456"/>
        <end position="477"/>
    </location>
</feature>
<dbReference type="InterPro" id="IPR020846">
    <property type="entry name" value="MFS_dom"/>
</dbReference>
<feature type="transmembrane region" description="Helical" evidence="8">
    <location>
        <begin position="290"/>
        <end position="312"/>
    </location>
</feature>
<feature type="transmembrane region" description="Helical" evidence="8">
    <location>
        <begin position="357"/>
        <end position="379"/>
    </location>
</feature>
<dbReference type="Pfam" id="PF00083">
    <property type="entry name" value="Sugar_tr"/>
    <property type="match status" value="1"/>
</dbReference>
<keyword evidence="6 8" id="KW-0472">Membrane</keyword>
<feature type="transmembrane region" description="Helical" evidence="8">
    <location>
        <begin position="168"/>
        <end position="191"/>
    </location>
</feature>
<comment type="caution">
    <text evidence="10">The sequence shown here is derived from an EMBL/GenBank/DDBJ whole genome shotgun (WGS) entry which is preliminary data.</text>
</comment>
<sequence>MAPGFGLQAHKEEMEIAQAEAPRLLRVKWWTDPGLRKLYGCCAVVCLASATTGYDGSMLNGLQILPVWQEYFNHPSGALLGLFGSIYSIGSLAGLPFAPFMADRFGRKSSIWAGCAILFVGVAVQSAAQDFRMFVASRFFVGFGCTLAQLSSPLLLTEIAHPQHRGAVTAVYNCLWNLGAIVATWLTYGTFNIPNNWAWRIPSILQALPSLGQFLLLFWVPESPRWLIKMDRGPEALKILAKYHANGDETDETVLFEYAEIKETLRLEYLFKKQSSYTDFFKTSGNRYRLFLIATLGLFSQWSGNGLTSYYFSSIMDSIGVTDPDTQFKINGSLTIMSLIISVSCAFLIDRVGRRPLFIAATAGMLATFIVWTVCTALFEANGNLAAGKAVIAMIFLFSATYAFAWSGLLVAYTVEIMPFKLRAKGLMVMNFFIQAALVFNQYINPIGLKRLTPQWKFYTIYCCWISFELVIVYFFYIETKGPTLEEIAKIFDGEQADVGLADISEVKADMRGMSYEDQKHSTMHVEASAGRWR</sequence>
<evidence type="ECO:0000256" key="1">
    <source>
        <dbReference type="ARBA" id="ARBA00004141"/>
    </source>
</evidence>
<dbReference type="GO" id="GO:0016020">
    <property type="term" value="C:membrane"/>
    <property type="evidence" value="ECO:0007669"/>
    <property type="project" value="UniProtKB-SubCell"/>
</dbReference>
<dbReference type="NCBIfam" id="TIGR00879">
    <property type="entry name" value="SP"/>
    <property type="match status" value="1"/>
</dbReference>
<gene>
    <name evidence="10" type="ORF">LTR97_005194</name>
</gene>
<feature type="transmembrane region" description="Helical" evidence="8">
    <location>
        <begin position="197"/>
        <end position="220"/>
    </location>
</feature>
<evidence type="ECO:0000313" key="11">
    <source>
        <dbReference type="Proteomes" id="UP001310594"/>
    </source>
</evidence>
<evidence type="ECO:0000256" key="5">
    <source>
        <dbReference type="ARBA" id="ARBA00022989"/>
    </source>
</evidence>
<keyword evidence="4 8" id="KW-0812">Transmembrane</keyword>
<evidence type="ECO:0000256" key="3">
    <source>
        <dbReference type="ARBA" id="ARBA00022448"/>
    </source>
</evidence>
<evidence type="ECO:0000313" key="10">
    <source>
        <dbReference type="EMBL" id="KAK5700677.1"/>
    </source>
</evidence>
<evidence type="ECO:0000256" key="6">
    <source>
        <dbReference type="ARBA" id="ARBA00023136"/>
    </source>
</evidence>
<comment type="subcellular location">
    <subcellularLocation>
        <location evidence="1">Membrane</location>
        <topology evidence="1">Multi-pass membrane protein</topology>
    </subcellularLocation>
</comment>
<feature type="transmembrane region" description="Helical" evidence="8">
    <location>
        <begin position="427"/>
        <end position="444"/>
    </location>
</feature>
<dbReference type="FunFam" id="1.20.1250.20:FF:000117">
    <property type="entry name" value="MFS hexose transporter"/>
    <property type="match status" value="1"/>
</dbReference>
<dbReference type="AlphaFoldDB" id="A0AAN7WBT1"/>
<feature type="domain" description="Major facilitator superfamily (MFS) profile" evidence="9">
    <location>
        <begin position="41"/>
        <end position="481"/>
    </location>
</feature>